<organism evidence="2 3">
    <name type="scientific">Acidisoma cellulosilyticum</name>
    <dbReference type="NCBI Taxonomy" id="2802395"/>
    <lineage>
        <taxon>Bacteria</taxon>
        <taxon>Pseudomonadati</taxon>
        <taxon>Pseudomonadota</taxon>
        <taxon>Alphaproteobacteria</taxon>
        <taxon>Acetobacterales</taxon>
        <taxon>Acidocellaceae</taxon>
        <taxon>Acidisoma</taxon>
    </lineage>
</organism>
<dbReference type="Gene3D" id="3.30.70.270">
    <property type="match status" value="1"/>
</dbReference>
<keyword evidence="3" id="KW-1185">Reference proteome</keyword>
<dbReference type="SUPFAM" id="SSF55073">
    <property type="entry name" value="Nucleotide cyclase"/>
    <property type="match status" value="1"/>
</dbReference>
<dbReference type="SMART" id="SM00065">
    <property type="entry name" value="GAF"/>
    <property type="match status" value="1"/>
</dbReference>
<comment type="caution">
    <text evidence="2">The sequence shown here is derived from an EMBL/GenBank/DDBJ whole genome shotgun (WGS) entry which is preliminary data.</text>
</comment>
<evidence type="ECO:0000259" key="1">
    <source>
        <dbReference type="PROSITE" id="PS50887"/>
    </source>
</evidence>
<evidence type="ECO:0000313" key="2">
    <source>
        <dbReference type="EMBL" id="MCB8882504.1"/>
    </source>
</evidence>
<dbReference type="InterPro" id="IPR043128">
    <property type="entry name" value="Rev_trsase/Diguanyl_cyclase"/>
</dbReference>
<dbReference type="InterPro" id="IPR029016">
    <property type="entry name" value="GAF-like_dom_sf"/>
</dbReference>
<dbReference type="CDD" id="cd01949">
    <property type="entry name" value="GGDEF"/>
    <property type="match status" value="1"/>
</dbReference>
<dbReference type="RefSeq" id="WP_227309156.1">
    <property type="nucleotide sequence ID" value="NZ_JAESVA010000007.1"/>
</dbReference>
<dbReference type="InterPro" id="IPR003018">
    <property type="entry name" value="GAF"/>
</dbReference>
<name>A0A963Z4J7_9PROT</name>
<gene>
    <name evidence="2" type="ORF">ACELLULO517_19820</name>
</gene>
<reference evidence="2 3" key="1">
    <citation type="journal article" date="2021" name="Microorganisms">
        <title>Acidisoma silvae sp. nov. and Acidisomacellulosilytica sp. nov., Two Acidophilic Bacteria Isolated from Decaying Wood, Hydrolyzing Cellulose and Producing Poly-3-hydroxybutyrate.</title>
        <authorList>
            <person name="Mieszkin S."/>
            <person name="Pouder E."/>
            <person name="Uroz S."/>
            <person name="Simon-Colin C."/>
            <person name="Alain K."/>
        </authorList>
    </citation>
    <scope>NUCLEOTIDE SEQUENCE [LARGE SCALE GENOMIC DNA]</scope>
    <source>
        <strain evidence="2 3">HW T5.17</strain>
    </source>
</reference>
<dbReference type="InterPro" id="IPR029787">
    <property type="entry name" value="Nucleotide_cyclase"/>
</dbReference>
<dbReference type="SMART" id="SM00267">
    <property type="entry name" value="GGDEF"/>
    <property type="match status" value="1"/>
</dbReference>
<dbReference type="NCBIfam" id="TIGR00254">
    <property type="entry name" value="GGDEF"/>
    <property type="match status" value="1"/>
</dbReference>
<proteinExistence type="predicted"/>
<dbReference type="EMBL" id="JAESVA010000007">
    <property type="protein sequence ID" value="MCB8882504.1"/>
    <property type="molecule type" value="Genomic_DNA"/>
</dbReference>
<dbReference type="PANTHER" id="PTHR43102">
    <property type="entry name" value="SLR1143 PROTEIN"/>
    <property type="match status" value="1"/>
</dbReference>
<protein>
    <submittedName>
        <fullName evidence="2">Sensor domain-containing diguanylate cyclase</fullName>
    </submittedName>
</protein>
<dbReference type="AlphaFoldDB" id="A0A963Z4J7"/>
<dbReference type="GO" id="GO:0003824">
    <property type="term" value="F:catalytic activity"/>
    <property type="evidence" value="ECO:0007669"/>
    <property type="project" value="UniProtKB-ARBA"/>
</dbReference>
<dbReference type="PANTHER" id="PTHR43102:SF2">
    <property type="entry name" value="GAF DOMAIN-CONTAINING PROTEIN"/>
    <property type="match status" value="1"/>
</dbReference>
<dbReference type="Pfam" id="PF00990">
    <property type="entry name" value="GGDEF"/>
    <property type="match status" value="1"/>
</dbReference>
<sequence>MRVQDVQNKLMDEPARLAALDRCQILDTAPEAAFDKITSLVQTVMNVPISIVSLVAKDRQWLKSMTGPVAANMPRTISFCTHTIERREPMVIADAAEDKRFASNPVVLGPPFIRSYLGIPLSSPDGYNLGALCALDTKPRSFDATQIQIMTSFAALVMDELELRLIAKSDFLTGALTRRAFGAALNGAWAAFQDGGRESALIIFDIDHFKRINDERGHAAGDLVLSSVAQFVRETMPPEAELGRLGGEEFAVLLPDMDRQTARSLTEALRSGLAAYAIPGMSARPVTASFGVATTVPSLASVADWIARADLLMYEAKQSGRNRCRFDMSVD</sequence>
<dbReference type="FunFam" id="3.30.70.270:FF:000001">
    <property type="entry name" value="Diguanylate cyclase domain protein"/>
    <property type="match status" value="1"/>
</dbReference>
<dbReference type="Proteomes" id="UP000721844">
    <property type="component" value="Unassembled WGS sequence"/>
</dbReference>
<feature type="domain" description="GGDEF" evidence="1">
    <location>
        <begin position="197"/>
        <end position="329"/>
    </location>
</feature>
<dbReference type="SUPFAM" id="SSF55781">
    <property type="entry name" value="GAF domain-like"/>
    <property type="match status" value="1"/>
</dbReference>
<evidence type="ECO:0000313" key="3">
    <source>
        <dbReference type="Proteomes" id="UP000721844"/>
    </source>
</evidence>
<dbReference type="InterPro" id="IPR000160">
    <property type="entry name" value="GGDEF_dom"/>
</dbReference>
<dbReference type="Pfam" id="PF01590">
    <property type="entry name" value="GAF"/>
    <property type="match status" value="1"/>
</dbReference>
<accession>A0A963Z4J7</accession>
<dbReference type="Gene3D" id="3.30.450.40">
    <property type="match status" value="1"/>
</dbReference>
<dbReference type="PROSITE" id="PS50887">
    <property type="entry name" value="GGDEF"/>
    <property type="match status" value="1"/>
</dbReference>